<sequence length="307" mass="35316">MLTSFFSKSKPFNLAAIILLMGLFYIGANFTHWENGFNWLEFLEKLGVLLILVLSLLVLNFIAKKNELTKRSAYKTLLFTLFCISFFSLLRNESIIIANLCVLFGLRRIISLKSHISVQKKIFDATFWICIATLYHFWSVLFLALVFFAILNFSSTFKNWLIPFVGFLAVTSLTICFHLIAYDEFYTFSDWFQASNFDFSKYGELRMLIPLSIFLGLLIWTLFQYFSAIQKASITRRPVLSMILFGLAISAAVAIFSPTKNGSELIFFFIPLSIIASNYFDSKKDKIFKEIILATLILMPIIVAFFV</sequence>
<dbReference type="InterPro" id="IPR045625">
    <property type="entry name" value="DUF6427"/>
</dbReference>
<evidence type="ECO:0000313" key="3">
    <source>
        <dbReference type="Proteomes" id="UP000198858"/>
    </source>
</evidence>
<feature type="transmembrane region" description="Helical" evidence="1">
    <location>
        <begin position="238"/>
        <end position="256"/>
    </location>
</feature>
<dbReference type="Pfam" id="PF19992">
    <property type="entry name" value="DUF6427"/>
    <property type="match status" value="1"/>
</dbReference>
<keyword evidence="3" id="KW-1185">Reference proteome</keyword>
<keyword evidence="1" id="KW-1133">Transmembrane helix</keyword>
<evidence type="ECO:0008006" key="4">
    <source>
        <dbReference type="Google" id="ProtNLM"/>
    </source>
</evidence>
<gene>
    <name evidence="2" type="ORF">SAMN04488552_1542</name>
</gene>
<keyword evidence="1" id="KW-0472">Membrane</keyword>
<name>A0A1H1N1E9_9FLAO</name>
<keyword evidence="1" id="KW-0812">Transmembrane</keyword>
<organism evidence="2 3">
    <name type="scientific">Christiangramia echinicola</name>
    <dbReference type="NCBI Taxonomy" id="279359"/>
    <lineage>
        <taxon>Bacteria</taxon>
        <taxon>Pseudomonadati</taxon>
        <taxon>Bacteroidota</taxon>
        <taxon>Flavobacteriia</taxon>
        <taxon>Flavobacteriales</taxon>
        <taxon>Flavobacteriaceae</taxon>
        <taxon>Christiangramia</taxon>
    </lineage>
</organism>
<feature type="transmembrane region" description="Helical" evidence="1">
    <location>
        <begin position="160"/>
        <end position="182"/>
    </location>
</feature>
<feature type="transmembrane region" description="Helical" evidence="1">
    <location>
        <begin position="75"/>
        <end position="106"/>
    </location>
</feature>
<dbReference type="RefSeq" id="WP_089661925.1">
    <property type="nucleotide sequence ID" value="NZ_LT629745.1"/>
</dbReference>
<proteinExistence type="predicted"/>
<accession>A0A1H1N1E9</accession>
<feature type="transmembrane region" description="Helical" evidence="1">
    <location>
        <begin position="42"/>
        <end position="63"/>
    </location>
</feature>
<protein>
    <recommendedName>
        <fullName evidence="4">EpsG family protein</fullName>
    </recommendedName>
</protein>
<dbReference type="STRING" id="1250231.SAMN04488552_1542"/>
<feature type="transmembrane region" description="Helical" evidence="1">
    <location>
        <begin position="12"/>
        <end position="30"/>
    </location>
</feature>
<dbReference type="Proteomes" id="UP000198858">
    <property type="component" value="Chromosome I"/>
</dbReference>
<feature type="transmembrane region" description="Helical" evidence="1">
    <location>
        <begin position="207"/>
        <end position="226"/>
    </location>
</feature>
<evidence type="ECO:0000313" key="2">
    <source>
        <dbReference type="EMBL" id="SDR92814.1"/>
    </source>
</evidence>
<evidence type="ECO:0000256" key="1">
    <source>
        <dbReference type="SAM" id="Phobius"/>
    </source>
</evidence>
<feature type="transmembrane region" description="Helical" evidence="1">
    <location>
        <begin position="287"/>
        <end position="306"/>
    </location>
</feature>
<dbReference type="EMBL" id="LT629745">
    <property type="protein sequence ID" value="SDR92814.1"/>
    <property type="molecule type" value="Genomic_DNA"/>
</dbReference>
<feature type="transmembrane region" description="Helical" evidence="1">
    <location>
        <begin position="126"/>
        <end position="153"/>
    </location>
</feature>
<feature type="transmembrane region" description="Helical" evidence="1">
    <location>
        <begin position="262"/>
        <end position="280"/>
    </location>
</feature>
<dbReference type="AlphaFoldDB" id="A0A1H1N1E9"/>
<reference evidence="2 3" key="1">
    <citation type="submission" date="2016-10" db="EMBL/GenBank/DDBJ databases">
        <authorList>
            <person name="Varghese N."/>
            <person name="Submissions S."/>
        </authorList>
    </citation>
    <scope>NUCLEOTIDE SEQUENCE [LARGE SCALE GENOMIC DNA]</scope>
    <source>
        <strain evidence="2 3">Mar_2010_102</strain>
    </source>
</reference>